<feature type="compositionally biased region" description="Basic and acidic residues" evidence="1">
    <location>
        <begin position="239"/>
        <end position="267"/>
    </location>
</feature>
<reference evidence="2" key="2">
    <citation type="submission" date="2015-06" db="UniProtKB">
        <authorList>
            <consortium name="EnsemblPlants"/>
        </authorList>
    </citation>
    <scope>IDENTIFICATION</scope>
</reference>
<sequence>MDAFENSRINKEKTKAFHDKNILKREFKEGSQVLLYNSRLKLFPGKLKTRWSNPSRSKSHGQSVKLYMADAPEEDGVSTPLSDPTQPNPKGGGSSIRSRQRIEHRSEVPQRRHEVAPAGSDVIRATRLSRSDFCLRGSRIALGATSRSDHVRSLAFSVTGSDVIRATRLSRSDFCLRGSRIALGATSRSDHVRSLAFSIDQSDVFRATPTSRSPFRQHTTRENNPERPIRATTPGRSRAGPDEQAPTKRDKMSKGKEVVDDRDRAKTPSEEELYHHLLNGVTWTPTRFADLDLLKEVGLDSDIEAMLGQPEDAQTPHHGLPCLPGCLLSVLVFP</sequence>
<evidence type="ECO:0000313" key="2">
    <source>
        <dbReference type="EnsemblPlants" id="Bo02120s010.1"/>
    </source>
</evidence>
<dbReference type="HOGENOM" id="CLU_832496_0_0_1"/>
<feature type="region of interest" description="Disordered" evidence="1">
    <location>
        <begin position="208"/>
        <end position="267"/>
    </location>
</feature>
<dbReference type="AlphaFoldDB" id="A0A0D2ZVW3"/>
<accession>A0A0D2ZVW3</accession>
<evidence type="ECO:0000256" key="1">
    <source>
        <dbReference type="SAM" id="MobiDB-lite"/>
    </source>
</evidence>
<organism evidence="2 3">
    <name type="scientific">Brassica oleracea var. oleracea</name>
    <dbReference type="NCBI Taxonomy" id="109376"/>
    <lineage>
        <taxon>Eukaryota</taxon>
        <taxon>Viridiplantae</taxon>
        <taxon>Streptophyta</taxon>
        <taxon>Embryophyta</taxon>
        <taxon>Tracheophyta</taxon>
        <taxon>Spermatophyta</taxon>
        <taxon>Magnoliopsida</taxon>
        <taxon>eudicotyledons</taxon>
        <taxon>Gunneridae</taxon>
        <taxon>Pentapetalae</taxon>
        <taxon>rosids</taxon>
        <taxon>malvids</taxon>
        <taxon>Brassicales</taxon>
        <taxon>Brassicaceae</taxon>
        <taxon>Brassiceae</taxon>
        <taxon>Brassica</taxon>
    </lineage>
</organism>
<protein>
    <submittedName>
        <fullName evidence="2">Uncharacterized protein</fullName>
    </submittedName>
</protein>
<feature type="compositionally biased region" description="Polar residues" evidence="1">
    <location>
        <begin position="208"/>
        <end position="217"/>
    </location>
</feature>
<feature type="compositionally biased region" description="Basic and acidic residues" evidence="1">
    <location>
        <begin position="219"/>
        <end position="229"/>
    </location>
</feature>
<feature type="region of interest" description="Disordered" evidence="1">
    <location>
        <begin position="74"/>
        <end position="119"/>
    </location>
</feature>
<dbReference type="EnsemblPlants" id="Bo02120s010.1">
    <property type="protein sequence ID" value="Bo02120s010.1"/>
    <property type="gene ID" value="Bo02120s010"/>
</dbReference>
<name>A0A0D2ZVW3_BRAOL</name>
<dbReference type="eggNOG" id="KOG0017">
    <property type="taxonomic scope" value="Eukaryota"/>
</dbReference>
<proteinExistence type="predicted"/>
<evidence type="ECO:0000313" key="3">
    <source>
        <dbReference type="Proteomes" id="UP000032141"/>
    </source>
</evidence>
<reference evidence="2" key="1">
    <citation type="journal article" date="2014" name="Genome Biol.">
        <title>Transcriptome and methylome profiling reveals relics of genome dominance in the mesopolyploid Brassica oleracea.</title>
        <authorList>
            <person name="Parkin I.A."/>
            <person name="Koh C."/>
            <person name="Tang H."/>
            <person name="Robinson S.J."/>
            <person name="Kagale S."/>
            <person name="Clarke W.E."/>
            <person name="Town C.D."/>
            <person name="Nixon J."/>
            <person name="Krishnakumar V."/>
            <person name="Bidwell S.L."/>
            <person name="Denoeud F."/>
            <person name="Belcram H."/>
            <person name="Links M.G."/>
            <person name="Just J."/>
            <person name="Clarke C."/>
            <person name="Bender T."/>
            <person name="Huebert T."/>
            <person name="Mason A.S."/>
            <person name="Pires J.C."/>
            <person name="Barker G."/>
            <person name="Moore J."/>
            <person name="Walley P.G."/>
            <person name="Manoli S."/>
            <person name="Batley J."/>
            <person name="Edwards D."/>
            <person name="Nelson M.N."/>
            <person name="Wang X."/>
            <person name="Paterson A.H."/>
            <person name="King G."/>
            <person name="Bancroft I."/>
            <person name="Chalhoub B."/>
            <person name="Sharpe A.G."/>
        </authorList>
    </citation>
    <scope>NUCLEOTIDE SEQUENCE [LARGE SCALE GENOMIC DNA]</scope>
    <source>
        <strain evidence="2">cv. TO1000</strain>
    </source>
</reference>
<keyword evidence="3" id="KW-1185">Reference proteome</keyword>
<dbReference type="Proteomes" id="UP000032141">
    <property type="component" value="Unassembled WGS sequence"/>
</dbReference>
<dbReference type="Gramene" id="Bo02120s010.1">
    <property type="protein sequence ID" value="Bo02120s010.1"/>
    <property type="gene ID" value="Bo02120s010"/>
</dbReference>
<feature type="compositionally biased region" description="Basic and acidic residues" evidence="1">
    <location>
        <begin position="100"/>
        <end position="115"/>
    </location>
</feature>